<protein>
    <submittedName>
        <fullName evidence="1">Uncharacterized protein</fullName>
    </submittedName>
</protein>
<accession>A0ACC0JEN3</accession>
<reference evidence="1 2" key="1">
    <citation type="journal article" date="2022" name="Genome Biol. Evol.">
        <title>The Spruce Budworm Genome: Reconstructing the Evolutionary History of Antifreeze Proteins.</title>
        <authorList>
            <person name="Beliveau C."/>
            <person name="Gagne P."/>
            <person name="Picq S."/>
            <person name="Vernygora O."/>
            <person name="Keeling C.I."/>
            <person name="Pinkney K."/>
            <person name="Doucet D."/>
            <person name="Wen F."/>
            <person name="Johnston J.S."/>
            <person name="Maaroufi H."/>
            <person name="Boyle B."/>
            <person name="Laroche J."/>
            <person name="Dewar K."/>
            <person name="Juretic N."/>
            <person name="Blackburn G."/>
            <person name="Nisole A."/>
            <person name="Brunet B."/>
            <person name="Brandao M."/>
            <person name="Lumley L."/>
            <person name="Duan J."/>
            <person name="Quan G."/>
            <person name="Lucarotti C.J."/>
            <person name="Roe A.D."/>
            <person name="Sperling F.A.H."/>
            <person name="Levesque R.C."/>
            <person name="Cusson M."/>
        </authorList>
    </citation>
    <scope>NUCLEOTIDE SEQUENCE [LARGE SCALE GENOMIC DNA]</scope>
    <source>
        <strain evidence="1">Glfc:IPQL:Cfum</strain>
    </source>
</reference>
<dbReference type="EMBL" id="CM046110">
    <property type="protein sequence ID" value="KAI8422575.1"/>
    <property type="molecule type" value="Genomic_DNA"/>
</dbReference>
<proteinExistence type="predicted"/>
<dbReference type="Proteomes" id="UP001064048">
    <property type="component" value="Chromosome 10"/>
</dbReference>
<organism evidence="1 2">
    <name type="scientific">Choristoneura fumiferana</name>
    <name type="common">Spruce budworm moth</name>
    <name type="synonym">Archips fumiferana</name>
    <dbReference type="NCBI Taxonomy" id="7141"/>
    <lineage>
        <taxon>Eukaryota</taxon>
        <taxon>Metazoa</taxon>
        <taxon>Ecdysozoa</taxon>
        <taxon>Arthropoda</taxon>
        <taxon>Hexapoda</taxon>
        <taxon>Insecta</taxon>
        <taxon>Pterygota</taxon>
        <taxon>Neoptera</taxon>
        <taxon>Endopterygota</taxon>
        <taxon>Lepidoptera</taxon>
        <taxon>Glossata</taxon>
        <taxon>Ditrysia</taxon>
        <taxon>Tortricoidea</taxon>
        <taxon>Tortricidae</taxon>
        <taxon>Tortricinae</taxon>
        <taxon>Choristoneura</taxon>
    </lineage>
</organism>
<keyword evidence="2" id="KW-1185">Reference proteome</keyword>
<evidence type="ECO:0000313" key="1">
    <source>
        <dbReference type="EMBL" id="KAI8422575.1"/>
    </source>
</evidence>
<name>A0ACC0JEN3_CHOFU</name>
<evidence type="ECO:0000313" key="2">
    <source>
        <dbReference type="Proteomes" id="UP001064048"/>
    </source>
</evidence>
<sequence>MNDAELYTKNNALQKRDTLHCLEDTAMKIRWKEYGARIIDIGCGDGSTTAEILKLFLPKSFDALIGGDISETMVNYANDTYGTEQLMFMQLNIEGKLPEELKERFDHAFSFFTLHWIKRQRLAFTNIYNLLAERGSCLLLFLGHTPIYDVFRVLARNQRWSAYLKEVDKYVSPYHDSQYPEREIMNLMTSIGFVNVDVRVQEKSFTFNDWDNLRRSVKAVTPFKIPEDKWQDYLDDYVEVLKDMKMTDFTNNNTKEPFLVKFSYKVLLAVGNK</sequence>
<gene>
    <name evidence="1" type="ORF">MSG28_006369</name>
</gene>
<comment type="caution">
    <text evidence="1">The sequence shown here is derived from an EMBL/GenBank/DDBJ whole genome shotgun (WGS) entry which is preliminary data.</text>
</comment>